<dbReference type="SUPFAM" id="SSF50129">
    <property type="entry name" value="GroES-like"/>
    <property type="match status" value="1"/>
</dbReference>
<proteinExistence type="inferred from homology"/>
<dbReference type="InterPro" id="IPR050129">
    <property type="entry name" value="Zn_alcohol_dh"/>
</dbReference>
<organism evidence="7 8">
    <name type="scientific">Actinomadura viridis</name>
    <dbReference type="NCBI Taxonomy" id="58110"/>
    <lineage>
        <taxon>Bacteria</taxon>
        <taxon>Bacillati</taxon>
        <taxon>Actinomycetota</taxon>
        <taxon>Actinomycetes</taxon>
        <taxon>Streptosporangiales</taxon>
        <taxon>Thermomonosporaceae</taxon>
        <taxon>Actinomadura</taxon>
    </lineage>
</organism>
<dbReference type="InterPro" id="IPR002328">
    <property type="entry name" value="ADH_Zn_CS"/>
</dbReference>
<evidence type="ECO:0000256" key="5">
    <source>
        <dbReference type="RuleBase" id="RU361277"/>
    </source>
</evidence>
<dbReference type="Pfam" id="PF08240">
    <property type="entry name" value="ADH_N"/>
    <property type="match status" value="1"/>
</dbReference>
<dbReference type="EC" id="1.1.1.14" evidence="7"/>
<evidence type="ECO:0000259" key="6">
    <source>
        <dbReference type="SMART" id="SM00829"/>
    </source>
</evidence>
<evidence type="ECO:0000256" key="1">
    <source>
        <dbReference type="ARBA" id="ARBA00001947"/>
    </source>
</evidence>
<evidence type="ECO:0000256" key="3">
    <source>
        <dbReference type="ARBA" id="ARBA00022833"/>
    </source>
</evidence>
<dbReference type="PANTHER" id="PTHR43401:SF2">
    <property type="entry name" value="L-THREONINE 3-DEHYDROGENASE"/>
    <property type="match status" value="1"/>
</dbReference>
<evidence type="ECO:0000256" key="4">
    <source>
        <dbReference type="ARBA" id="ARBA00023002"/>
    </source>
</evidence>
<dbReference type="AlphaFoldDB" id="A0A931DKC8"/>
<dbReference type="PANTHER" id="PTHR43401">
    <property type="entry name" value="L-THREONINE 3-DEHYDROGENASE"/>
    <property type="match status" value="1"/>
</dbReference>
<dbReference type="InterPro" id="IPR013154">
    <property type="entry name" value="ADH-like_N"/>
</dbReference>
<dbReference type="InterPro" id="IPR036291">
    <property type="entry name" value="NAD(P)-bd_dom_sf"/>
</dbReference>
<evidence type="ECO:0000256" key="2">
    <source>
        <dbReference type="ARBA" id="ARBA00022723"/>
    </source>
</evidence>
<feature type="domain" description="Enoyl reductase (ER)" evidence="6">
    <location>
        <begin position="11"/>
        <end position="342"/>
    </location>
</feature>
<dbReference type="InterPro" id="IPR013149">
    <property type="entry name" value="ADH-like_C"/>
</dbReference>
<keyword evidence="3 5" id="KW-0862">Zinc</keyword>
<dbReference type="Proteomes" id="UP000614047">
    <property type="component" value="Unassembled WGS sequence"/>
</dbReference>
<evidence type="ECO:0000313" key="8">
    <source>
        <dbReference type="Proteomes" id="UP000614047"/>
    </source>
</evidence>
<dbReference type="RefSeq" id="WP_197011784.1">
    <property type="nucleotide sequence ID" value="NZ_BAABES010000022.1"/>
</dbReference>
<accession>A0A931DKC8</accession>
<dbReference type="InterPro" id="IPR020843">
    <property type="entry name" value="ER"/>
</dbReference>
<dbReference type="Pfam" id="PF00107">
    <property type="entry name" value="ADH_zinc_N"/>
    <property type="match status" value="1"/>
</dbReference>
<dbReference type="PROSITE" id="PS00059">
    <property type="entry name" value="ADH_ZINC"/>
    <property type="match status" value="1"/>
</dbReference>
<dbReference type="CDD" id="cd08236">
    <property type="entry name" value="sugar_DH"/>
    <property type="match status" value="1"/>
</dbReference>
<dbReference type="Gene3D" id="3.40.50.720">
    <property type="entry name" value="NAD(P)-binding Rossmann-like Domain"/>
    <property type="match status" value="1"/>
</dbReference>
<keyword evidence="2 5" id="KW-0479">Metal-binding</keyword>
<name>A0A931DKC8_9ACTN</name>
<evidence type="ECO:0000313" key="7">
    <source>
        <dbReference type="EMBL" id="MBG6089141.1"/>
    </source>
</evidence>
<dbReference type="SMART" id="SM00829">
    <property type="entry name" value="PKS_ER"/>
    <property type="match status" value="1"/>
</dbReference>
<sequence length="348" mass="36476">MPEKMLAAVLHAPGDIRVEEVPRPEPGPGEALVRVEACGVCGSDIARMLTAGAHRMPVICGHEFSGRVVETGPGVSGAAVGDLVAVPPLIPCRVCSECQRGRFSLCLDYDYFGSRRDGAYAGYVTVPSGNLFTVPERVPAEAAAMIDPAAIALHAIWRTRLGIGSRVAVVGAGPIGLFAVQWARLAGASDVLAIDLNDQKLAQAAEAGATHTASLAEEARDLAGDGYDVVVESAGNPVTADLAASLCARHGEAVFIGIPHAPVELAKGTFNDFLRREVSLHGAWNSFSAPFPGDEWRATADAMASGALRWKFMITHELGLEAVPETMKQLGERSIFSSKVLFLPGAGT</sequence>
<dbReference type="GO" id="GO:0008270">
    <property type="term" value="F:zinc ion binding"/>
    <property type="evidence" value="ECO:0007669"/>
    <property type="project" value="InterPro"/>
</dbReference>
<dbReference type="Gene3D" id="3.90.180.10">
    <property type="entry name" value="Medium-chain alcohol dehydrogenases, catalytic domain"/>
    <property type="match status" value="1"/>
</dbReference>
<dbReference type="GO" id="GO:0003939">
    <property type="term" value="F:L-iditol 2-dehydrogenase (NAD+) activity"/>
    <property type="evidence" value="ECO:0007669"/>
    <property type="project" value="UniProtKB-EC"/>
</dbReference>
<keyword evidence="4 7" id="KW-0560">Oxidoreductase</keyword>
<comment type="similarity">
    <text evidence="5">Belongs to the zinc-containing alcohol dehydrogenase family.</text>
</comment>
<keyword evidence="8" id="KW-1185">Reference proteome</keyword>
<gene>
    <name evidence="7" type="ORF">IW256_003254</name>
</gene>
<dbReference type="InterPro" id="IPR011032">
    <property type="entry name" value="GroES-like_sf"/>
</dbReference>
<dbReference type="EMBL" id="JADOUA010000001">
    <property type="protein sequence ID" value="MBG6089141.1"/>
    <property type="molecule type" value="Genomic_DNA"/>
</dbReference>
<comment type="caution">
    <text evidence="7">The sequence shown here is derived from an EMBL/GenBank/DDBJ whole genome shotgun (WGS) entry which is preliminary data.</text>
</comment>
<dbReference type="SUPFAM" id="SSF51735">
    <property type="entry name" value="NAD(P)-binding Rossmann-fold domains"/>
    <property type="match status" value="1"/>
</dbReference>
<comment type="cofactor">
    <cofactor evidence="1 5">
        <name>Zn(2+)</name>
        <dbReference type="ChEBI" id="CHEBI:29105"/>
    </cofactor>
</comment>
<reference evidence="7" key="1">
    <citation type="submission" date="2020-11" db="EMBL/GenBank/DDBJ databases">
        <title>Sequencing the genomes of 1000 actinobacteria strains.</title>
        <authorList>
            <person name="Klenk H.-P."/>
        </authorList>
    </citation>
    <scope>NUCLEOTIDE SEQUENCE</scope>
    <source>
        <strain evidence="7">DSM 43175</strain>
    </source>
</reference>
<protein>
    <submittedName>
        <fullName evidence="7">L-iditol 2-dehydrogenase</fullName>
        <ecNumber evidence="7">1.1.1.14</ecNumber>
    </submittedName>
</protein>